<accession>D4L9R9</accession>
<dbReference type="OrthoDB" id="9800571at2"/>
<proteinExistence type="predicted"/>
<dbReference type="InterPro" id="IPR020256">
    <property type="entry name" value="Spore_coat_CotJA"/>
</dbReference>
<sequence>MQEYERRGLYGRSQMPMGGRFPEETPLAMAYVPMQTWEEPYDMEEGFCRGTIFPSLYYPFLAAGGEADNGRKG</sequence>
<dbReference type="AlphaFoldDB" id="D4L9R9"/>
<evidence type="ECO:0000313" key="2">
    <source>
        <dbReference type="Proteomes" id="UP000007054"/>
    </source>
</evidence>
<gene>
    <name evidence="1" type="ordered locus">RUM_00920</name>
</gene>
<keyword evidence="2" id="KW-1185">Reference proteome</keyword>
<organism evidence="1 2">
    <name type="scientific">Ruminococcus champanellensis (strain DSM 18848 / JCM 17042 / KCTC 15320 / 18P13)</name>
    <dbReference type="NCBI Taxonomy" id="213810"/>
    <lineage>
        <taxon>Bacteria</taxon>
        <taxon>Bacillati</taxon>
        <taxon>Bacillota</taxon>
        <taxon>Clostridia</taxon>
        <taxon>Eubacteriales</taxon>
        <taxon>Oscillospiraceae</taxon>
        <taxon>Ruminococcus</taxon>
    </lineage>
</organism>
<dbReference type="GeneID" id="83154953"/>
<reference evidence="1" key="1">
    <citation type="submission" date="2010-03" db="EMBL/GenBank/DDBJ databases">
        <title>The genome sequence of Ruminococcus sp. 18P13.</title>
        <authorList>
            <consortium name="metaHIT consortium -- http://www.metahit.eu/"/>
            <person name="Pajon A."/>
            <person name="Turner K."/>
            <person name="Parkhill J."/>
            <person name="Bernalier A."/>
        </authorList>
    </citation>
    <scope>NUCLEOTIDE SEQUENCE [LARGE SCALE GENOMIC DNA]</scope>
    <source>
        <strain evidence="1">Type strain: 18P13</strain>
    </source>
</reference>
<dbReference type="RefSeq" id="WP_015557272.1">
    <property type="nucleotide sequence ID" value="NC_021039.1"/>
</dbReference>
<protein>
    <recommendedName>
        <fullName evidence="3">Spore coat associated protein JA (CotJA)</fullName>
    </recommendedName>
</protein>
<evidence type="ECO:0008006" key="3">
    <source>
        <dbReference type="Google" id="ProtNLM"/>
    </source>
</evidence>
<evidence type="ECO:0000313" key="1">
    <source>
        <dbReference type="EMBL" id="CBL16364.1"/>
    </source>
</evidence>
<dbReference type="Proteomes" id="UP000007054">
    <property type="component" value="Chromosome"/>
</dbReference>
<name>D4L9R9_RUMC1</name>
<dbReference type="KEGG" id="rch:RUM_00920"/>
<dbReference type="PATRIC" id="fig|213810.4.peg.1643"/>
<dbReference type="HOGENOM" id="CLU_2732916_0_0_9"/>
<reference evidence="1" key="2">
    <citation type="submission" date="2010-03" db="EMBL/GenBank/DDBJ databases">
        <authorList>
            <person name="Pajon A."/>
        </authorList>
    </citation>
    <scope>NUCLEOTIDE SEQUENCE</scope>
    <source>
        <strain evidence="1">Type strain: 18P13</strain>
    </source>
</reference>
<dbReference type="STRING" id="213810.RUM_00920"/>
<dbReference type="Pfam" id="PF11007">
    <property type="entry name" value="CotJA"/>
    <property type="match status" value="1"/>
</dbReference>
<dbReference type="EMBL" id="FP929052">
    <property type="protein sequence ID" value="CBL16364.1"/>
    <property type="molecule type" value="Genomic_DNA"/>
</dbReference>